<evidence type="ECO:0000256" key="1">
    <source>
        <dbReference type="SAM" id="MobiDB-lite"/>
    </source>
</evidence>
<keyword evidence="4" id="KW-1185">Reference proteome</keyword>
<dbReference type="Proteomes" id="UP000299102">
    <property type="component" value="Unassembled WGS sequence"/>
</dbReference>
<dbReference type="Gene3D" id="1.10.10.1450">
    <property type="match status" value="1"/>
</dbReference>
<dbReference type="EMBL" id="BGZK01000055">
    <property type="protein sequence ID" value="GBP13223.1"/>
    <property type="molecule type" value="Genomic_DNA"/>
</dbReference>
<sequence>MENLKYRVYEYEFHRGTINAEISLRINNVYGEATVEENTIRFWFQCFRSGNFDLQKKPRGRPETGDGGSKSIATNGGELAGCEVTDAKPSSCSRAKAKAHGGIAEINAP</sequence>
<dbReference type="AlphaFoldDB" id="A0A4C1TFE6"/>
<evidence type="ECO:0000313" key="4">
    <source>
        <dbReference type="Proteomes" id="UP000299102"/>
    </source>
</evidence>
<dbReference type="InterPro" id="IPR041426">
    <property type="entry name" value="Mos1_HTH"/>
</dbReference>
<feature type="region of interest" description="Disordered" evidence="1">
    <location>
        <begin position="52"/>
        <end position="109"/>
    </location>
</feature>
<name>A0A4C1TFE6_EUMVA</name>
<accession>A0A4C1TFE6</accession>
<evidence type="ECO:0000313" key="3">
    <source>
        <dbReference type="EMBL" id="GBP13223.1"/>
    </source>
</evidence>
<protein>
    <recommendedName>
        <fullName evidence="2">Mos1 transposase HTH domain-containing protein</fullName>
    </recommendedName>
</protein>
<feature type="domain" description="Mos1 transposase HTH" evidence="2">
    <location>
        <begin position="10"/>
        <end position="51"/>
    </location>
</feature>
<evidence type="ECO:0000259" key="2">
    <source>
        <dbReference type="Pfam" id="PF17906"/>
    </source>
</evidence>
<proteinExistence type="predicted"/>
<dbReference type="OrthoDB" id="616263at2759"/>
<organism evidence="3 4">
    <name type="scientific">Eumeta variegata</name>
    <name type="common">Bagworm moth</name>
    <name type="synonym">Eumeta japonica</name>
    <dbReference type="NCBI Taxonomy" id="151549"/>
    <lineage>
        <taxon>Eukaryota</taxon>
        <taxon>Metazoa</taxon>
        <taxon>Ecdysozoa</taxon>
        <taxon>Arthropoda</taxon>
        <taxon>Hexapoda</taxon>
        <taxon>Insecta</taxon>
        <taxon>Pterygota</taxon>
        <taxon>Neoptera</taxon>
        <taxon>Endopterygota</taxon>
        <taxon>Lepidoptera</taxon>
        <taxon>Glossata</taxon>
        <taxon>Ditrysia</taxon>
        <taxon>Tineoidea</taxon>
        <taxon>Psychidae</taxon>
        <taxon>Oiketicinae</taxon>
        <taxon>Eumeta</taxon>
    </lineage>
</organism>
<comment type="caution">
    <text evidence="3">The sequence shown here is derived from an EMBL/GenBank/DDBJ whole genome shotgun (WGS) entry which is preliminary data.</text>
</comment>
<feature type="compositionally biased region" description="Basic and acidic residues" evidence="1">
    <location>
        <begin position="54"/>
        <end position="64"/>
    </location>
</feature>
<gene>
    <name evidence="3" type="ORF">EVAR_93172_1</name>
</gene>
<dbReference type="Pfam" id="PF17906">
    <property type="entry name" value="HTH_48"/>
    <property type="match status" value="1"/>
</dbReference>
<reference evidence="3 4" key="1">
    <citation type="journal article" date="2019" name="Commun. Biol.">
        <title>The bagworm genome reveals a unique fibroin gene that provides high tensile strength.</title>
        <authorList>
            <person name="Kono N."/>
            <person name="Nakamura H."/>
            <person name="Ohtoshi R."/>
            <person name="Tomita M."/>
            <person name="Numata K."/>
            <person name="Arakawa K."/>
        </authorList>
    </citation>
    <scope>NUCLEOTIDE SEQUENCE [LARGE SCALE GENOMIC DNA]</scope>
</reference>